<organism evidence="2 4">
    <name type="scientific">Pseudomonas aeruginosa</name>
    <dbReference type="NCBI Taxonomy" id="287"/>
    <lineage>
        <taxon>Bacteria</taxon>
        <taxon>Pseudomonadati</taxon>
        <taxon>Pseudomonadota</taxon>
        <taxon>Gammaproteobacteria</taxon>
        <taxon>Pseudomonadales</taxon>
        <taxon>Pseudomonadaceae</taxon>
        <taxon>Pseudomonas</taxon>
    </lineage>
</organism>
<dbReference type="RefSeq" id="WP_003090198.1">
    <property type="nucleotide sequence ID" value="NZ_CAADLD010000105.1"/>
</dbReference>
<dbReference type="NCBIfam" id="TIGR03751">
    <property type="entry name" value="conj_TIGR03751"/>
    <property type="match status" value="1"/>
</dbReference>
<dbReference type="EMBL" id="CVVU01000209">
    <property type="protein sequence ID" value="CRP15054.1"/>
    <property type="molecule type" value="Genomic_DNA"/>
</dbReference>
<proteinExistence type="predicted"/>
<protein>
    <submittedName>
        <fullName evidence="2">TIGR03751 family conjugal transfer lipoprotein</fullName>
    </submittedName>
</protein>
<keyword evidence="2" id="KW-0449">Lipoprotein</keyword>
<sequence>MHSNLTNLARGLALALAVAVLGGCATSKEKLLTHGDRTMMDIWQQEAGDGGGGGAAGRNAGRQLLDARQSLRRPLTDADVQAAPVEQMRYTRTARNEVHRQFQRLPNPDLVMYVYPHLAGTDPVPVPGYTTVFPLYQRVQYAMPGERTEDY</sequence>
<dbReference type="AlphaFoldDB" id="A0A0F6UC43"/>
<dbReference type="Proteomes" id="UP000045039">
    <property type="component" value="Unassembled WGS sequence"/>
</dbReference>
<comment type="caution">
    <text evidence="2">The sequence shown here is derived from an EMBL/GenBank/DDBJ whole genome shotgun (WGS) entry which is preliminary data.</text>
</comment>
<accession>A0A0F6UC43</accession>
<reference evidence="2" key="3">
    <citation type="submission" date="2020-01" db="EMBL/GenBank/DDBJ databases">
        <title>Bacteria Cultured from War Wounds Associated with the Conflict in Eastern Ukraine.</title>
        <authorList>
            <person name="Snesrud E."/>
            <person name="Galac M.R."/>
            <person name="Mc Gann P."/>
            <person name="Valentine K."/>
            <person name="Viacheslav K."/>
        </authorList>
    </citation>
    <scope>NUCLEOTIDE SEQUENCE</scope>
    <source>
        <strain evidence="2">VNMU148</strain>
    </source>
</reference>
<gene>
    <name evidence="2" type="ORF">GUL26_11180</name>
    <name evidence="1" type="ORF">PAERUG_P19_London_7_VIM_2_05_10_03584</name>
</gene>
<reference evidence="3" key="2">
    <citation type="submission" date="2015-06" db="EMBL/GenBank/DDBJ databases">
        <authorList>
            <person name="Radhakrishnan Rajesh"/>
            <person name="Underwood Anthony"/>
            <person name="Al-Shahib Ali"/>
        </authorList>
    </citation>
    <scope>NUCLEOTIDE SEQUENCE [LARGE SCALE GENOMIC DNA]</scope>
    <source>
        <strain evidence="3">P19_London_7_VIM_2_05_10</strain>
    </source>
</reference>
<dbReference type="InterPro" id="IPR022262">
    <property type="entry name" value="Lipoprot_put"/>
</dbReference>
<evidence type="ECO:0000313" key="2">
    <source>
        <dbReference type="EMBL" id="MZZ12809.1"/>
    </source>
</evidence>
<dbReference type="EMBL" id="WXZT01000006">
    <property type="protein sequence ID" value="MZZ12809.1"/>
    <property type="molecule type" value="Genomic_DNA"/>
</dbReference>
<reference evidence="1" key="1">
    <citation type="submission" date="2015-06" db="EMBL/GenBank/DDBJ databases">
        <authorList>
            <person name="Radhakrishnan R."/>
            <person name="Underwood A."/>
            <person name="Al-Shahib A."/>
        </authorList>
    </citation>
    <scope>NUCLEOTIDE SEQUENCE</scope>
    <source>
        <strain evidence="1">P19_London_7_VIM_2_05_10</strain>
    </source>
</reference>
<dbReference type="Proteomes" id="UP000644192">
    <property type="component" value="Unassembled WGS sequence"/>
</dbReference>
<evidence type="ECO:0000313" key="3">
    <source>
        <dbReference type="Proteomes" id="UP000045039"/>
    </source>
</evidence>
<name>A0A0F6UC43_PSEAI</name>
<evidence type="ECO:0000313" key="1">
    <source>
        <dbReference type="EMBL" id="CRP15054.1"/>
    </source>
</evidence>
<evidence type="ECO:0000313" key="4">
    <source>
        <dbReference type="Proteomes" id="UP000644192"/>
    </source>
</evidence>